<dbReference type="PROSITE" id="PS00092">
    <property type="entry name" value="N6_MTASE"/>
    <property type="match status" value="1"/>
</dbReference>
<comment type="caution">
    <text evidence="7">The sequence shown here is derived from an EMBL/GenBank/DDBJ whole genome shotgun (WGS) entry which is preliminary data.</text>
</comment>
<gene>
    <name evidence="7" type="ORF">WNY77_05980</name>
</gene>
<evidence type="ECO:0000256" key="4">
    <source>
        <dbReference type="ARBA" id="ARBA00022691"/>
    </source>
</evidence>
<sequence length="218" mass="25016">MCLFQQDAVEWLQSLPANSVDLVITDPPYESLEKHRAKGTTTRLKHSKSSSNEWFAIFPNTRFIELVAEIYRVLKNNSHFYLFCDQETMFVIKPLAEAAGFKFWKPLVWDKCAIGMGYHYRARYEFILFFEKGKRKLQDLGMPDVLQEKRVWRGYPTEKPVPLIEKLIVQSSNEGDLVIDPFFGSGATLVAAQKCNREWQGADLSPSAHAFAAERLGC</sequence>
<dbReference type="InterPro" id="IPR002052">
    <property type="entry name" value="DNA_methylase_N6_adenine_CS"/>
</dbReference>
<keyword evidence="8" id="KW-1185">Reference proteome</keyword>
<dbReference type="RefSeq" id="WP_342881188.1">
    <property type="nucleotide sequence ID" value="NZ_JBBMQS010000003.1"/>
</dbReference>
<name>A0ABU9SSS2_9ALTE</name>
<accession>A0ABU9SSS2</accession>
<dbReference type="InterPro" id="IPR001091">
    <property type="entry name" value="RM_Methyltransferase"/>
</dbReference>
<dbReference type="InterPro" id="IPR029063">
    <property type="entry name" value="SAM-dependent_MTases_sf"/>
</dbReference>
<dbReference type="SUPFAM" id="SSF53335">
    <property type="entry name" value="S-adenosyl-L-methionine-dependent methyltransferases"/>
    <property type="match status" value="1"/>
</dbReference>
<dbReference type="EMBL" id="JBBMQS010000003">
    <property type="protein sequence ID" value="MEM5496937.1"/>
    <property type="molecule type" value="Genomic_DNA"/>
</dbReference>
<evidence type="ECO:0000313" key="8">
    <source>
        <dbReference type="Proteomes" id="UP001461163"/>
    </source>
</evidence>
<proteinExistence type="inferred from homology"/>
<keyword evidence="2" id="KW-0489">Methyltransferase</keyword>
<dbReference type="EC" id="2.1.1.-" evidence="5"/>
<dbReference type="PRINTS" id="PR00508">
    <property type="entry name" value="S21N4MTFRASE"/>
</dbReference>
<dbReference type="PANTHER" id="PTHR13370:SF3">
    <property type="entry name" value="TRNA (GUANINE(10)-N2)-METHYLTRANSFERASE HOMOLOG"/>
    <property type="match status" value="1"/>
</dbReference>
<reference evidence="7 8" key="1">
    <citation type="submission" date="2024-03" db="EMBL/GenBank/DDBJ databases">
        <title>Community enrichment and isolation of bacterial strains for fucoidan degradation.</title>
        <authorList>
            <person name="Sichert A."/>
        </authorList>
    </citation>
    <scope>NUCLEOTIDE SEQUENCE [LARGE SCALE GENOMIC DNA]</scope>
    <source>
        <strain evidence="7 8">AS12</strain>
    </source>
</reference>
<evidence type="ECO:0000259" key="6">
    <source>
        <dbReference type="Pfam" id="PF01555"/>
    </source>
</evidence>
<protein>
    <recommendedName>
        <fullName evidence="5">Methyltransferase</fullName>
        <ecNumber evidence="5">2.1.1.-</ecNumber>
    </recommendedName>
</protein>
<comment type="similarity">
    <text evidence="1 5">Belongs to the N(4)/N(6)-methyltransferase family.</text>
</comment>
<evidence type="ECO:0000256" key="1">
    <source>
        <dbReference type="ARBA" id="ARBA00006594"/>
    </source>
</evidence>
<keyword evidence="4" id="KW-0949">S-adenosyl-L-methionine</keyword>
<dbReference type="InterPro" id="IPR002941">
    <property type="entry name" value="DNA_methylase_N4/N6"/>
</dbReference>
<evidence type="ECO:0000256" key="2">
    <source>
        <dbReference type="ARBA" id="ARBA00022603"/>
    </source>
</evidence>
<feature type="domain" description="DNA methylase N-4/N-6" evidence="6">
    <location>
        <begin position="20"/>
        <end position="212"/>
    </location>
</feature>
<organism evidence="7 8">
    <name type="scientific">Paraglaciecola mesophila</name>
    <dbReference type="NCBI Taxonomy" id="197222"/>
    <lineage>
        <taxon>Bacteria</taxon>
        <taxon>Pseudomonadati</taxon>
        <taxon>Pseudomonadota</taxon>
        <taxon>Gammaproteobacteria</taxon>
        <taxon>Alteromonadales</taxon>
        <taxon>Alteromonadaceae</taxon>
        <taxon>Paraglaciecola</taxon>
    </lineage>
</organism>
<keyword evidence="3" id="KW-0808">Transferase</keyword>
<dbReference type="Proteomes" id="UP001461163">
    <property type="component" value="Unassembled WGS sequence"/>
</dbReference>
<evidence type="ECO:0000313" key="7">
    <source>
        <dbReference type="EMBL" id="MEM5496937.1"/>
    </source>
</evidence>
<dbReference type="Gene3D" id="3.40.50.150">
    <property type="entry name" value="Vaccinia Virus protein VP39"/>
    <property type="match status" value="1"/>
</dbReference>
<evidence type="ECO:0000256" key="3">
    <source>
        <dbReference type="ARBA" id="ARBA00022679"/>
    </source>
</evidence>
<evidence type="ECO:0000256" key="5">
    <source>
        <dbReference type="RuleBase" id="RU362026"/>
    </source>
</evidence>
<dbReference type="Pfam" id="PF01555">
    <property type="entry name" value="N6_N4_Mtase"/>
    <property type="match status" value="1"/>
</dbReference>
<dbReference type="PANTHER" id="PTHR13370">
    <property type="entry name" value="RNA METHYLASE-RELATED"/>
    <property type="match status" value="1"/>
</dbReference>